<dbReference type="InterPro" id="IPR036271">
    <property type="entry name" value="Tet_transcr_reg_TetR-rel_C_sf"/>
</dbReference>
<dbReference type="InterPro" id="IPR050109">
    <property type="entry name" value="HTH-type_TetR-like_transc_reg"/>
</dbReference>
<dbReference type="PROSITE" id="PS01081">
    <property type="entry name" value="HTH_TETR_1"/>
    <property type="match status" value="1"/>
</dbReference>
<dbReference type="SUPFAM" id="SSF46689">
    <property type="entry name" value="Homeodomain-like"/>
    <property type="match status" value="1"/>
</dbReference>
<reference evidence="7" key="1">
    <citation type="submission" date="2020-09" db="EMBL/GenBank/DDBJ databases">
        <title>Secondary metabolite and genome analysis of marine Streptomyces chumphonensis KK1-2T.</title>
        <authorList>
            <person name="Phongsopitanun W."/>
            <person name="Kanchanasin P."/>
            <person name="Pittayakhajonwut P."/>
            <person name="Suwanborirux K."/>
            <person name="Tanasupawat S."/>
        </authorList>
    </citation>
    <scope>NUCLEOTIDE SEQUENCE</scope>
    <source>
        <strain evidence="7">KK1-2</strain>
    </source>
</reference>
<dbReference type="InterPro" id="IPR009057">
    <property type="entry name" value="Homeodomain-like_sf"/>
</dbReference>
<dbReference type="PANTHER" id="PTHR30055">
    <property type="entry name" value="HTH-TYPE TRANSCRIPTIONAL REGULATOR RUTR"/>
    <property type="match status" value="1"/>
</dbReference>
<comment type="caution">
    <text evidence="7">The sequence shown here is derived from an EMBL/GenBank/DDBJ whole genome shotgun (WGS) entry which is preliminary data.</text>
</comment>
<keyword evidence="2" id="KW-0805">Transcription regulation</keyword>
<accession>A0A927F1L0</accession>
<keyword evidence="8" id="KW-1185">Reference proteome</keyword>
<gene>
    <name evidence="7" type="ORF">IF129_20405</name>
</gene>
<keyword evidence="1" id="KW-0678">Repressor</keyword>
<evidence type="ECO:0000256" key="1">
    <source>
        <dbReference type="ARBA" id="ARBA00022491"/>
    </source>
</evidence>
<evidence type="ECO:0000256" key="4">
    <source>
        <dbReference type="ARBA" id="ARBA00023163"/>
    </source>
</evidence>
<dbReference type="Pfam" id="PF00440">
    <property type="entry name" value="TetR_N"/>
    <property type="match status" value="1"/>
</dbReference>
<protein>
    <submittedName>
        <fullName evidence="7">TetR/AcrR family transcriptional regulator</fullName>
    </submittedName>
</protein>
<sequence>MARVSQEHLTARRRQILDGARRCFARNGFHATSMQDVLQETGLSAGAVYRYFRSKDDLIAAIASQVFDEVGSAFAQAADAEDPPLPDVLLPAVLCRVLAGPTQATPALALQVWAETLRNDELAARMREGYARVLESWVRIVRGYQERGLMREDVPPEDTARVLIGAAQGFLVQQALFGPLDPHLLRTGLRGVMGMEPPAP</sequence>
<dbReference type="PROSITE" id="PS50977">
    <property type="entry name" value="HTH_TETR_2"/>
    <property type="match status" value="1"/>
</dbReference>
<evidence type="ECO:0000256" key="2">
    <source>
        <dbReference type="ARBA" id="ARBA00023015"/>
    </source>
</evidence>
<keyword evidence="4" id="KW-0804">Transcription</keyword>
<dbReference type="GO" id="GO:0003700">
    <property type="term" value="F:DNA-binding transcription factor activity"/>
    <property type="evidence" value="ECO:0007669"/>
    <property type="project" value="TreeGrafter"/>
</dbReference>
<dbReference type="PRINTS" id="PR00455">
    <property type="entry name" value="HTHTETR"/>
</dbReference>
<dbReference type="Gene3D" id="1.10.357.10">
    <property type="entry name" value="Tetracycline Repressor, domain 2"/>
    <property type="match status" value="1"/>
</dbReference>
<organism evidence="7 8">
    <name type="scientific">Streptomyces chumphonensis</name>
    <dbReference type="NCBI Taxonomy" id="1214925"/>
    <lineage>
        <taxon>Bacteria</taxon>
        <taxon>Bacillati</taxon>
        <taxon>Actinomycetota</taxon>
        <taxon>Actinomycetes</taxon>
        <taxon>Kitasatosporales</taxon>
        <taxon>Streptomycetaceae</taxon>
        <taxon>Streptomyces</taxon>
    </lineage>
</organism>
<dbReference type="Pfam" id="PF13977">
    <property type="entry name" value="TetR_C_6"/>
    <property type="match status" value="1"/>
</dbReference>
<evidence type="ECO:0000259" key="6">
    <source>
        <dbReference type="PROSITE" id="PS50977"/>
    </source>
</evidence>
<evidence type="ECO:0000313" key="8">
    <source>
        <dbReference type="Proteomes" id="UP000632289"/>
    </source>
</evidence>
<evidence type="ECO:0000256" key="3">
    <source>
        <dbReference type="ARBA" id="ARBA00023125"/>
    </source>
</evidence>
<feature type="DNA-binding region" description="H-T-H motif" evidence="5">
    <location>
        <begin position="33"/>
        <end position="52"/>
    </location>
</feature>
<dbReference type="SUPFAM" id="SSF48498">
    <property type="entry name" value="Tetracyclin repressor-like, C-terminal domain"/>
    <property type="match status" value="1"/>
</dbReference>
<proteinExistence type="predicted"/>
<dbReference type="GO" id="GO:0000976">
    <property type="term" value="F:transcription cis-regulatory region binding"/>
    <property type="evidence" value="ECO:0007669"/>
    <property type="project" value="TreeGrafter"/>
</dbReference>
<dbReference type="InterPro" id="IPR023772">
    <property type="entry name" value="DNA-bd_HTH_TetR-type_CS"/>
</dbReference>
<evidence type="ECO:0000313" key="7">
    <source>
        <dbReference type="EMBL" id="MBD3933909.1"/>
    </source>
</evidence>
<name>A0A927F1L0_9ACTN</name>
<dbReference type="InterPro" id="IPR039538">
    <property type="entry name" value="BetI_C"/>
</dbReference>
<dbReference type="Proteomes" id="UP000632289">
    <property type="component" value="Unassembled WGS sequence"/>
</dbReference>
<dbReference type="PANTHER" id="PTHR30055:SF229">
    <property type="entry name" value="HTH-TYPE TRANSCRIPTIONAL REPRESSOR RV1474C"/>
    <property type="match status" value="1"/>
</dbReference>
<evidence type="ECO:0000256" key="5">
    <source>
        <dbReference type="PROSITE-ProRule" id="PRU00335"/>
    </source>
</evidence>
<dbReference type="AlphaFoldDB" id="A0A927F1L0"/>
<feature type="domain" description="HTH tetR-type" evidence="6">
    <location>
        <begin position="10"/>
        <end position="70"/>
    </location>
</feature>
<dbReference type="EMBL" id="JACXYU010000012">
    <property type="protein sequence ID" value="MBD3933909.1"/>
    <property type="molecule type" value="Genomic_DNA"/>
</dbReference>
<dbReference type="InterPro" id="IPR001647">
    <property type="entry name" value="HTH_TetR"/>
</dbReference>
<dbReference type="RefSeq" id="WP_191211200.1">
    <property type="nucleotide sequence ID" value="NZ_BAABKL010000020.1"/>
</dbReference>
<keyword evidence="3 5" id="KW-0238">DNA-binding</keyword>